<dbReference type="InterPro" id="IPR051782">
    <property type="entry name" value="ABC_Transporter_VariousFunc"/>
</dbReference>
<dbReference type="AlphaFoldDB" id="A0A449BBK9"/>
<name>A0A449BBK9_HAPAX</name>
<feature type="domain" description="ABC transporter" evidence="4">
    <location>
        <begin position="4"/>
        <end position="224"/>
    </location>
</feature>
<evidence type="ECO:0000259" key="4">
    <source>
        <dbReference type="PROSITE" id="PS50893"/>
    </source>
</evidence>
<dbReference type="GO" id="GO:0005524">
    <property type="term" value="F:ATP binding"/>
    <property type="evidence" value="ECO:0007669"/>
    <property type="project" value="UniProtKB-KW"/>
</dbReference>
<dbReference type="Proteomes" id="UP000289841">
    <property type="component" value="Chromosome"/>
</dbReference>
<dbReference type="PANTHER" id="PTHR42939">
    <property type="entry name" value="ABC TRANSPORTER ATP-BINDING PROTEIN ALBC-RELATED"/>
    <property type="match status" value="1"/>
</dbReference>
<dbReference type="Pfam" id="PF00005">
    <property type="entry name" value="ABC_tran"/>
    <property type="match status" value="1"/>
</dbReference>
<evidence type="ECO:0000256" key="3">
    <source>
        <dbReference type="ARBA" id="ARBA00022840"/>
    </source>
</evidence>
<evidence type="ECO:0000256" key="2">
    <source>
        <dbReference type="ARBA" id="ARBA00022741"/>
    </source>
</evidence>
<dbReference type="CDD" id="cd03230">
    <property type="entry name" value="ABC_DR_subfamily_A"/>
    <property type="match status" value="1"/>
</dbReference>
<dbReference type="RefSeq" id="WP_026390305.1">
    <property type="nucleotide sequence ID" value="NZ_LR215048.1"/>
</dbReference>
<dbReference type="GO" id="GO:0016887">
    <property type="term" value="F:ATP hydrolysis activity"/>
    <property type="evidence" value="ECO:0007669"/>
    <property type="project" value="InterPro"/>
</dbReference>
<gene>
    <name evidence="5" type="primary">ecsA</name>
    <name evidence="5" type="ORF">NCTC10138_00165</name>
</gene>
<dbReference type="PANTHER" id="PTHR42939:SF1">
    <property type="entry name" value="ABC TRANSPORTER ATP-BINDING PROTEIN ALBC-RELATED"/>
    <property type="match status" value="1"/>
</dbReference>
<dbReference type="InterPro" id="IPR003439">
    <property type="entry name" value="ABC_transporter-like_ATP-bd"/>
</dbReference>
<dbReference type="OrthoDB" id="9778547at2"/>
<evidence type="ECO:0000256" key="1">
    <source>
        <dbReference type="ARBA" id="ARBA00022448"/>
    </source>
</evidence>
<keyword evidence="1" id="KW-0813">Transport</keyword>
<keyword evidence="2" id="KW-0547">Nucleotide-binding</keyword>
<dbReference type="SUPFAM" id="SSF52540">
    <property type="entry name" value="P-loop containing nucleoside triphosphate hydrolases"/>
    <property type="match status" value="1"/>
</dbReference>
<sequence>MKILEIKKLSKNFHNKEVLNDINIEIESGKIYGLLGVNASGKTTLIGLINNLLIPTRGEILFNGERLGTKSKERIAYLPENSLFMMRVLESVKWHQYFFEGFKFDRAIELLEKYEISLKDRVSTLSRGTYEKLILILTLCRDADIYVLDEPLSGVDIIAREELIDLILDNYNPNSAMIISTHIISEVERLFDHVIIINKGKVLLDENADALREKQDTSIENIFKEVIQHEEVI</sequence>
<reference evidence="5 6" key="1">
    <citation type="submission" date="2019-01" db="EMBL/GenBank/DDBJ databases">
        <authorList>
            <consortium name="Pathogen Informatics"/>
        </authorList>
    </citation>
    <scope>NUCLEOTIDE SEQUENCE [LARGE SCALE GENOMIC DNA]</scope>
    <source>
        <strain evidence="5 6">NCTC10138</strain>
    </source>
</reference>
<dbReference type="InterPro" id="IPR003593">
    <property type="entry name" value="AAA+_ATPase"/>
</dbReference>
<dbReference type="Gene3D" id="3.40.50.300">
    <property type="entry name" value="P-loop containing nucleotide triphosphate hydrolases"/>
    <property type="match status" value="1"/>
</dbReference>
<keyword evidence="6" id="KW-1185">Reference proteome</keyword>
<protein>
    <submittedName>
        <fullName evidence="5">ABC transporter, ATP-binding protein</fullName>
    </submittedName>
</protein>
<keyword evidence="3 5" id="KW-0067">ATP-binding</keyword>
<dbReference type="PROSITE" id="PS50893">
    <property type="entry name" value="ABC_TRANSPORTER_2"/>
    <property type="match status" value="1"/>
</dbReference>
<dbReference type="STRING" id="1278311.GCA_000428705_00682"/>
<dbReference type="KEGG" id="aaxa:NCTC10138_00165"/>
<dbReference type="InterPro" id="IPR027417">
    <property type="entry name" value="P-loop_NTPase"/>
</dbReference>
<evidence type="ECO:0000313" key="6">
    <source>
        <dbReference type="Proteomes" id="UP000289841"/>
    </source>
</evidence>
<organism evidence="5 6">
    <name type="scientific">Haploplasma axanthum</name>
    <name type="common">Acholeplasma axanthum</name>
    <dbReference type="NCBI Taxonomy" id="29552"/>
    <lineage>
        <taxon>Bacteria</taxon>
        <taxon>Bacillati</taxon>
        <taxon>Mycoplasmatota</taxon>
        <taxon>Mollicutes</taxon>
        <taxon>Acholeplasmatales</taxon>
        <taxon>Acholeplasmataceae</taxon>
        <taxon>Haploplasma</taxon>
    </lineage>
</organism>
<proteinExistence type="predicted"/>
<dbReference type="SMART" id="SM00382">
    <property type="entry name" value="AAA"/>
    <property type="match status" value="1"/>
</dbReference>
<dbReference type="EMBL" id="LR215048">
    <property type="protein sequence ID" value="VEU79809.1"/>
    <property type="molecule type" value="Genomic_DNA"/>
</dbReference>
<evidence type="ECO:0000313" key="5">
    <source>
        <dbReference type="EMBL" id="VEU79809.1"/>
    </source>
</evidence>
<accession>A0A449BBK9</accession>